<reference evidence="6 7" key="1">
    <citation type="journal article" date="2017" name="BMC Genomics">
        <title>Genome sequencing of 39 Akkermansia muciniphila isolates reveals its population structure, genomic and functional diverisity, and global distribution in mammalian gut microbiotas.</title>
        <authorList>
            <person name="Guo X."/>
            <person name="Li S."/>
            <person name="Zhang J."/>
            <person name="Wu F."/>
            <person name="Li X."/>
            <person name="Wu D."/>
            <person name="Zhang M."/>
            <person name="Ou Z."/>
            <person name="Jie Z."/>
            <person name="Yan Q."/>
            <person name="Li P."/>
            <person name="Yi J."/>
            <person name="Peng Y."/>
        </authorList>
    </citation>
    <scope>NUCLEOTIDE SEQUENCE [LARGE SCALE GENOMIC DNA]</scope>
    <source>
        <strain evidence="6 7">GP24</strain>
    </source>
</reference>
<sequence length="861" mass="94355">MRKMIACMLGAAALCFSMAGAETPVSAAEKASSPCRRMAWNRGWEFRLEDEPGKSGWQTAHLPHTFSLPYFMSDSFYTGRGSYRKKLVVPEEWLGQKVFLDCGAAFQVAEVTVNGKAAGWHEGGYTAFRTDLTPFLKRGENWVEVRVDNRWNPRIAPRAGEHTFSGGLYRNVHLHVCSPVHLPAHGIWVQTPEVTPSRGKVRILAAVKNDSERIKRVTVRHTVREDKGGRVVLRGEEPVELGAGKEACVQTDLPPLAAPRLWSPAVPNMYRVTTELVGEGGEVLDRAENPLGFRTLELTADRGMLINGKPVYLQGANVHQDHAGWGDAVTDAGARRDVLLMKDAGFNFIRGSHYPHSPAFLDACDREGMCMLNEGIFWGMGGFKEHDRYWNCDAYPTDEKDRAAFEESCMRQVREMVLQFRNHPSIVIWSISNEPFFTRHAPEARALCGKLIALVKELDPTRPVCAGGGQRGDFDKLGDMAAFNGDGSHVKTPGRPSMVTEYGSVSCRRPGAYAPGWGDMAADKQAGARYPWRAGEAVWCGFDHGSIWPSGGRMGIVDYFRIPKRAWYWYRNEFKNIPPPEWPVEGTPAQVKLTADKKAISPADGTDDVHVTVKVADASGRQIANAVPVTLTVESGPGEFPTGKSITFTPGTDIDLIDGCAAIEFRSYYAGKTVIKASSPGLKGDSIQIVSRNAPAYVAGRSAETKERPYRRFSAQERDAQVARYGQSGTGAGEKANLAALRPCSASSNLQDAMKASDGDGASAWVPSAEDREPWWRLDMEFEFSLDRVEAKASGNWKGQTPVVQVSKDGKTWKDVKTVLLKDGAGLVAACSGEAKARYVRIRLSPGQGIAEVAVWPADAS</sequence>
<dbReference type="Pfam" id="PF02837">
    <property type="entry name" value="Glyco_hydro_2_N"/>
    <property type="match status" value="1"/>
</dbReference>
<keyword evidence="2" id="KW-0378">Hydrolase</keyword>
<feature type="chain" id="PRO_5014970625" evidence="4">
    <location>
        <begin position="22"/>
        <end position="861"/>
    </location>
</feature>
<evidence type="ECO:0000313" key="6">
    <source>
        <dbReference type="EMBL" id="PNC17575.1"/>
    </source>
</evidence>
<dbReference type="InterPro" id="IPR006101">
    <property type="entry name" value="Glyco_hydro_2"/>
</dbReference>
<accession>A0A2N8HCG1</accession>
<dbReference type="InterPro" id="IPR013783">
    <property type="entry name" value="Ig-like_fold"/>
</dbReference>
<dbReference type="PROSITE" id="PS00608">
    <property type="entry name" value="GLYCOSYL_HYDROL_F2_2"/>
    <property type="match status" value="1"/>
</dbReference>
<dbReference type="Pfam" id="PF00703">
    <property type="entry name" value="Glyco_hydro_2"/>
    <property type="match status" value="1"/>
</dbReference>
<dbReference type="InterPro" id="IPR051913">
    <property type="entry name" value="GH2_Domain-Containing"/>
</dbReference>
<protein>
    <submittedName>
        <fullName evidence="6">Beta-galactosidase</fullName>
    </submittedName>
</protein>
<dbReference type="GO" id="GO:0004553">
    <property type="term" value="F:hydrolase activity, hydrolyzing O-glycosyl compounds"/>
    <property type="evidence" value="ECO:0007669"/>
    <property type="project" value="InterPro"/>
</dbReference>
<dbReference type="InterPro" id="IPR000421">
    <property type="entry name" value="FA58C"/>
</dbReference>
<dbReference type="EMBL" id="PJKA01000012">
    <property type="protein sequence ID" value="PNC17575.1"/>
    <property type="molecule type" value="Genomic_DNA"/>
</dbReference>
<dbReference type="AlphaFoldDB" id="A0A2N8HCG1"/>
<evidence type="ECO:0000256" key="3">
    <source>
        <dbReference type="ARBA" id="ARBA00023295"/>
    </source>
</evidence>
<dbReference type="PANTHER" id="PTHR42732:SF1">
    <property type="entry name" value="BETA-MANNOSIDASE"/>
    <property type="match status" value="1"/>
</dbReference>
<dbReference type="InterPro" id="IPR006104">
    <property type="entry name" value="Glyco_hydro_2_N"/>
</dbReference>
<dbReference type="SUPFAM" id="SSF49373">
    <property type="entry name" value="Invasin/intimin cell-adhesion fragments"/>
    <property type="match status" value="1"/>
</dbReference>
<evidence type="ECO:0000256" key="4">
    <source>
        <dbReference type="SAM" id="SignalP"/>
    </source>
</evidence>
<dbReference type="Gene3D" id="2.60.40.10">
    <property type="entry name" value="Immunoglobulins"/>
    <property type="match status" value="2"/>
</dbReference>
<dbReference type="SUPFAM" id="SSF49785">
    <property type="entry name" value="Galactose-binding domain-like"/>
    <property type="match status" value="2"/>
</dbReference>
<keyword evidence="4" id="KW-0732">Signal</keyword>
<dbReference type="Pfam" id="PF02836">
    <property type="entry name" value="Glyco_hydro_2_C"/>
    <property type="match status" value="1"/>
</dbReference>
<dbReference type="OrthoDB" id="9762066at2"/>
<dbReference type="Gene3D" id="2.60.120.260">
    <property type="entry name" value="Galactose-binding domain-like"/>
    <property type="match status" value="2"/>
</dbReference>
<evidence type="ECO:0000313" key="7">
    <source>
        <dbReference type="Proteomes" id="UP000236000"/>
    </source>
</evidence>
<dbReference type="SUPFAM" id="SSF49303">
    <property type="entry name" value="beta-Galactosidase/glucuronidase domain"/>
    <property type="match status" value="1"/>
</dbReference>
<proteinExistence type="inferred from homology"/>
<evidence type="ECO:0000256" key="1">
    <source>
        <dbReference type="ARBA" id="ARBA00007401"/>
    </source>
</evidence>
<gene>
    <name evidence="6" type="ORF">CXU22_07415</name>
</gene>
<dbReference type="InterPro" id="IPR006102">
    <property type="entry name" value="Ig-like_GH2"/>
</dbReference>
<dbReference type="PANTHER" id="PTHR42732">
    <property type="entry name" value="BETA-GALACTOSIDASE"/>
    <property type="match status" value="1"/>
</dbReference>
<dbReference type="RefSeq" id="WP_102714106.1">
    <property type="nucleotide sequence ID" value="NZ_PJKA01000012.1"/>
</dbReference>
<evidence type="ECO:0000256" key="2">
    <source>
        <dbReference type="ARBA" id="ARBA00022801"/>
    </source>
</evidence>
<dbReference type="InterPro" id="IPR006103">
    <property type="entry name" value="Glyco_hydro_2_cat"/>
</dbReference>
<dbReference type="Gene3D" id="3.20.20.80">
    <property type="entry name" value="Glycosidases"/>
    <property type="match status" value="1"/>
</dbReference>
<dbReference type="Proteomes" id="UP000236000">
    <property type="component" value="Unassembled WGS sequence"/>
</dbReference>
<dbReference type="GO" id="GO:0005975">
    <property type="term" value="P:carbohydrate metabolic process"/>
    <property type="evidence" value="ECO:0007669"/>
    <property type="project" value="InterPro"/>
</dbReference>
<dbReference type="PRINTS" id="PR00132">
    <property type="entry name" value="GLHYDRLASE2"/>
</dbReference>
<comment type="caution">
    <text evidence="6">The sequence shown here is derived from an EMBL/GenBank/DDBJ whole genome shotgun (WGS) entry which is preliminary data.</text>
</comment>
<dbReference type="InterPro" id="IPR008979">
    <property type="entry name" value="Galactose-bd-like_sf"/>
</dbReference>
<dbReference type="InterPro" id="IPR040605">
    <property type="entry name" value="Glyco_hydro2_dom5"/>
</dbReference>
<evidence type="ECO:0000259" key="5">
    <source>
        <dbReference type="PROSITE" id="PS50022"/>
    </source>
</evidence>
<dbReference type="Pfam" id="PF18565">
    <property type="entry name" value="Glyco_hydro2_C5"/>
    <property type="match status" value="1"/>
</dbReference>
<dbReference type="SUPFAM" id="SSF51445">
    <property type="entry name" value="(Trans)glycosidases"/>
    <property type="match status" value="1"/>
</dbReference>
<dbReference type="NCBIfam" id="NF045579">
    <property type="entry name" value="rhamnoside_JR"/>
    <property type="match status" value="1"/>
</dbReference>
<comment type="similarity">
    <text evidence="1">Belongs to the glycosyl hydrolase 2 family.</text>
</comment>
<name>A0A2N8HCG1_9BACT</name>
<dbReference type="InterPro" id="IPR023232">
    <property type="entry name" value="Glyco_hydro_2_AS"/>
</dbReference>
<dbReference type="InterPro" id="IPR008964">
    <property type="entry name" value="Invasin/intimin_cell_adhesion"/>
</dbReference>
<organism evidence="6 7">
    <name type="scientific">Akkermansia muciniphila</name>
    <dbReference type="NCBI Taxonomy" id="239935"/>
    <lineage>
        <taxon>Bacteria</taxon>
        <taxon>Pseudomonadati</taxon>
        <taxon>Verrucomicrobiota</taxon>
        <taxon>Verrucomicrobiia</taxon>
        <taxon>Verrucomicrobiales</taxon>
        <taxon>Akkermansiaceae</taxon>
        <taxon>Akkermansia</taxon>
    </lineage>
</organism>
<dbReference type="PROSITE" id="PS50022">
    <property type="entry name" value="FA58C_3"/>
    <property type="match status" value="1"/>
</dbReference>
<feature type="domain" description="F5/8 type C" evidence="5">
    <location>
        <begin position="720"/>
        <end position="842"/>
    </location>
</feature>
<feature type="signal peptide" evidence="4">
    <location>
        <begin position="1"/>
        <end position="21"/>
    </location>
</feature>
<dbReference type="Pfam" id="PF00754">
    <property type="entry name" value="F5_F8_type_C"/>
    <property type="match status" value="1"/>
</dbReference>
<dbReference type="InterPro" id="IPR036156">
    <property type="entry name" value="Beta-gal/glucu_dom_sf"/>
</dbReference>
<dbReference type="InterPro" id="IPR017853">
    <property type="entry name" value="GH"/>
</dbReference>
<keyword evidence="3" id="KW-0326">Glycosidase</keyword>